<dbReference type="PANTHER" id="PTHR42709:SF6">
    <property type="entry name" value="UNDECAPRENYL PHOSPHATE TRANSPORTER A"/>
    <property type="match status" value="1"/>
</dbReference>
<sequence length="223" mass="24627">MTSFITGILHIAITDIIYIIQTIGYPGIFFLMLLEGLLLPVPSEVVMAFGGYLAITGGLPGIGPIPAYILVIIAGTLGNLVGSSLAYAIGYYEGEPGIVKFGKYVGLDENSVKITHKWFLKYGKISVFGTRMIPIFRTFISIPAGIAKMRYSTFAIYTLMGTIIWDSVLVYLGFILGSRWKDILGAFNDYTYLGIAVFVIVLIYLYARHRSGKLKIQQIKKTE</sequence>
<evidence type="ECO:0000256" key="2">
    <source>
        <dbReference type="ARBA" id="ARBA00022475"/>
    </source>
</evidence>
<comment type="subcellular location">
    <subcellularLocation>
        <location evidence="1">Cell membrane</location>
        <topology evidence="1">Multi-pass membrane protein</topology>
    </subcellularLocation>
</comment>
<dbReference type="InterPro" id="IPR051311">
    <property type="entry name" value="DedA_domain"/>
</dbReference>
<dbReference type="PANTHER" id="PTHR42709">
    <property type="entry name" value="ALKALINE PHOSPHATASE LIKE PROTEIN"/>
    <property type="match status" value="1"/>
</dbReference>
<feature type="transmembrane region" description="Helical" evidence="6">
    <location>
        <begin position="190"/>
        <end position="207"/>
    </location>
</feature>
<dbReference type="AlphaFoldDB" id="T1D1Z3"/>
<protein>
    <submittedName>
        <fullName evidence="8">Alkaline phosphatase like protein</fullName>
    </submittedName>
</protein>
<accession>T1D1Z3</accession>
<evidence type="ECO:0000313" key="8">
    <source>
        <dbReference type="EMBL" id="EQD75484.1"/>
    </source>
</evidence>
<evidence type="ECO:0000256" key="6">
    <source>
        <dbReference type="SAM" id="Phobius"/>
    </source>
</evidence>
<feature type="transmembrane region" description="Helical" evidence="6">
    <location>
        <begin position="125"/>
        <end position="147"/>
    </location>
</feature>
<dbReference type="Pfam" id="PF09335">
    <property type="entry name" value="VTT_dom"/>
    <property type="match status" value="1"/>
</dbReference>
<keyword evidence="3 6" id="KW-0812">Transmembrane</keyword>
<feature type="transmembrane region" description="Helical" evidence="6">
    <location>
        <begin position="37"/>
        <end position="55"/>
    </location>
</feature>
<dbReference type="EMBL" id="AUZX01002884">
    <property type="protein sequence ID" value="EQD75484.1"/>
    <property type="molecule type" value="Genomic_DNA"/>
</dbReference>
<dbReference type="InterPro" id="IPR032816">
    <property type="entry name" value="VTT_dom"/>
</dbReference>
<evidence type="ECO:0000256" key="3">
    <source>
        <dbReference type="ARBA" id="ARBA00022692"/>
    </source>
</evidence>
<feature type="transmembrane region" description="Helical" evidence="6">
    <location>
        <begin position="7"/>
        <end position="31"/>
    </location>
</feature>
<feature type="domain" description="VTT" evidence="7">
    <location>
        <begin position="41"/>
        <end position="173"/>
    </location>
</feature>
<organism evidence="8">
    <name type="scientific">mine drainage metagenome</name>
    <dbReference type="NCBI Taxonomy" id="410659"/>
    <lineage>
        <taxon>unclassified sequences</taxon>
        <taxon>metagenomes</taxon>
        <taxon>ecological metagenomes</taxon>
    </lineage>
</organism>
<name>T1D1Z3_9ZZZZ</name>
<proteinExistence type="predicted"/>
<keyword evidence="5 6" id="KW-0472">Membrane</keyword>
<evidence type="ECO:0000259" key="7">
    <source>
        <dbReference type="Pfam" id="PF09335"/>
    </source>
</evidence>
<feature type="transmembrane region" description="Helical" evidence="6">
    <location>
        <begin position="67"/>
        <end position="89"/>
    </location>
</feature>
<gene>
    <name evidence="8" type="ORF">B1A_03949</name>
</gene>
<feature type="transmembrane region" description="Helical" evidence="6">
    <location>
        <begin position="154"/>
        <end position="178"/>
    </location>
</feature>
<dbReference type="GO" id="GO:0005886">
    <property type="term" value="C:plasma membrane"/>
    <property type="evidence" value="ECO:0007669"/>
    <property type="project" value="UniProtKB-SubCell"/>
</dbReference>
<evidence type="ECO:0000256" key="4">
    <source>
        <dbReference type="ARBA" id="ARBA00022989"/>
    </source>
</evidence>
<keyword evidence="4 6" id="KW-1133">Transmembrane helix</keyword>
<comment type="caution">
    <text evidence="8">The sequence shown here is derived from an EMBL/GenBank/DDBJ whole genome shotgun (WGS) entry which is preliminary data.</text>
</comment>
<evidence type="ECO:0000256" key="5">
    <source>
        <dbReference type="ARBA" id="ARBA00023136"/>
    </source>
</evidence>
<reference evidence="8" key="1">
    <citation type="submission" date="2013-08" db="EMBL/GenBank/DDBJ databases">
        <authorList>
            <person name="Mendez C."/>
            <person name="Richter M."/>
            <person name="Ferrer M."/>
            <person name="Sanchez J."/>
        </authorList>
    </citation>
    <scope>NUCLEOTIDE SEQUENCE</scope>
</reference>
<keyword evidence="2" id="KW-1003">Cell membrane</keyword>
<reference evidence="8" key="2">
    <citation type="journal article" date="2014" name="ISME J.">
        <title>Microbial stratification in low pH oxic and suboxic macroscopic growths along an acid mine drainage.</title>
        <authorList>
            <person name="Mendez-Garcia C."/>
            <person name="Mesa V."/>
            <person name="Sprenger R.R."/>
            <person name="Richter M."/>
            <person name="Diez M.S."/>
            <person name="Solano J."/>
            <person name="Bargiela R."/>
            <person name="Golyshina O.V."/>
            <person name="Manteca A."/>
            <person name="Ramos J.L."/>
            <person name="Gallego J.R."/>
            <person name="Llorente I."/>
            <person name="Martins Dos Santos V.A."/>
            <person name="Jensen O.N."/>
            <person name="Pelaez A.I."/>
            <person name="Sanchez J."/>
            <person name="Ferrer M."/>
        </authorList>
    </citation>
    <scope>NUCLEOTIDE SEQUENCE</scope>
</reference>
<evidence type="ECO:0000256" key="1">
    <source>
        <dbReference type="ARBA" id="ARBA00004651"/>
    </source>
</evidence>